<feature type="domain" description="BACK" evidence="3">
    <location>
        <begin position="23"/>
        <end position="116"/>
    </location>
</feature>
<gene>
    <name evidence="4" type="ORF">SCUD_LOCUS14219</name>
</gene>
<dbReference type="STRING" id="6186.A0A183KGS0"/>
<dbReference type="SMART" id="SM00875">
    <property type="entry name" value="BACK"/>
    <property type="match status" value="1"/>
</dbReference>
<dbReference type="PANTHER" id="PTHR24412:SF441">
    <property type="entry name" value="KELCH-LIKE PROTEIN 28"/>
    <property type="match status" value="1"/>
</dbReference>
<reference evidence="6" key="1">
    <citation type="submission" date="2016-06" db="UniProtKB">
        <authorList>
            <consortium name="WormBaseParasite"/>
        </authorList>
    </citation>
    <scope>IDENTIFICATION</scope>
</reference>
<keyword evidence="1" id="KW-0880">Kelch repeat</keyword>
<dbReference type="Gene3D" id="1.25.40.420">
    <property type="match status" value="1"/>
</dbReference>
<dbReference type="EMBL" id="UZAK01036526">
    <property type="protein sequence ID" value="VDP55739.1"/>
    <property type="molecule type" value="Genomic_DNA"/>
</dbReference>
<dbReference type="WBParaSite" id="SCUD_0001422201-mRNA-1">
    <property type="protein sequence ID" value="SCUD_0001422201-mRNA-1"/>
    <property type="gene ID" value="SCUD_0001422201"/>
</dbReference>
<dbReference type="PANTHER" id="PTHR24412">
    <property type="entry name" value="KELCH PROTEIN"/>
    <property type="match status" value="1"/>
</dbReference>
<evidence type="ECO:0000256" key="2">
    <source>
        <dbReference type="ARBA" id="ARBA00022737"/>
    </source>
</evidence>
<keyword evidence="5" id="KW-1185">Reference proteome</keyword>
<reference evidence="4 5" key="2">
    <citation type="submission" date="2018-11" db="EMBL/GenBank/DDBJ databases">
        <authorList>
            <consortium name="Pathogen Informatics"/>
        </authorList>
    </citation>
    <scope>NUCLEOTIDE SEQUENCE [LARGE SCALE GENOMIC DNA]</scope>
    <source>
        <strain evidence="4">Dakar</strain>
        <strain evidence="5">Dakar, Senegal</strain>
    </source>
</reference>
<dbReference type="Proteomes" id="UP000279833">
    <property type="component" value="Unassembled WGS sequence"/>
</dbReference>
<keyword evidence="2" id="KW-0677">Repeat</keyword>
<dbReference type="Pfam" id="PF07707">
    <property type="entry name" value="BACK"/>
    <property type="match status" value="1"/>
</dbReference>
<protein>
    <submittedName>
        <fullName evidence="6">BACK domain-containing protein</fullName>
    </submittedName>
</protein>
<evidence type="ECO:0000313" key="4">
    <source>
        <dbReference type="EMBL" id="VDP55739.1"/>
    </source>
</evidence>
<organism evidence="6">
    <name type="scientific">Schistosoma curassoni</name>
    <dbReference type="NCBI Taxonomy" id="6186"/>
    <lineage>
        <taxon>Eukaryota</taxon>
        <taxon>Metazoa</taxon>
        <taxon>Spiralia</taxon>
        <taxon>Lophotrochozoa</taxon>
        <taxon>Platyhelminthes</taxon>
        <taxon>Trematoda</taxon>
        <taxon>Digenea</taxon>
        <taxon>Strigeidida</taxon>
        <taxon>Schistosomatoidea</taxon>
        <taxon>Schistosomatidae</taxon>
        <taxon>Schistosoma</taxon>
    </lineage>
</organism>
<evidence type="ECO:0000313" key="5">
    <source>
        <dbReference type="Proteomes" id="UP000279833"/>
    </source>
</evidence>
<evidence type="ECO:0000313" key="6">
    <source>
        <dbReference type="WBParaSite" id="SCUD_0001422201-mRNA-1"/>
    </source>
</evidence>
<proteinExistence type="predicted"/>
<accession>A0A183KGS0</accession>
<name>A0A183KGS0_9TREM</name>
<sequence length="118" mass="13776">MPKLKQQCANPLKEIATTDFSTAIDMWLNYKSSYWPGLGSIAHQTILETFGKIWHTWDFKKLSANYIHQTLHEDALDCKHERNVFQAVVQWISEDLETRIEYSLELLLCIRLSMLSST</sequence>
<dbReference type="InterPro" id="IPR011705">
    <property type="entry name" value="BACK"/>
</dbReference>
<dbReference type="OrthoDB" id="191037at2759"/>
<dbReference type="AlphaFoldDB" id="A0A183KGS0"/>
<evidence type="ECO:0000256" key="1">
    <source>
        <dbReference type="ARBA" id="ARBA00022441"/>
    </source>
</evidence>
<evidence type="ECO:0000259" key="3">
    <source>
        <dbReference type="SMART" id="SM00875"/>
    </source>
</evidence>